<gene>
    <name evidence="4" type="ORF">SAMN05880501_12323</name>
</gene>
<sequence>MSQNEYEKLKQNLQAIEVPQDKLHQARQQAFSKYKRNQQIKRRTTKQFIFAAILILTFITSIRVSPAFAQTVAKIPGFAALVEMITQDKGVKDIVENEYYEELNIVQTKNKLTLTILGTIADESGMIIFYQLEAPYDISELQTTKHKLTQNGKDIEASSGYSWAPKDPTNVIQEKIEIVSSKQMDYTNPNFEITLSFGDDARTTFNVPFTLTQPIKASKQIEINQTIEIEGQKLHVDSIKVSPLRAEIKLTDDPDNTQQILQIGELKVLDEHGEEWGTITNGITGFGGFREEQNSLFIQSNYFREPQSLTLVIDQVEAMPKGEDYIEIDFLKGEIVKMPKLHDFELTIRGSSIIDVKYPDRPNHHRQLFSSVFDANGKQFYSTGHSVSGIDGKEEASYTFDLKDAVNPVRLYFVSYPIYLEGSAEIHIPLKGDDNEVE</sequence>
<feature type="domain" description="DUF5643" evidence="3">
    <location>
        <begin position="218"/>
        <end position="331"/>
    </location>
</feature>
<feature type="transmembrane region" description="Helical" evidence="1">
    <location>
        <begin position="48"/>
        <end position="69"/>
    </location>
</feature>
<dbReference type="InterPro" id="IPR025436">
    <property type="entry name" value="DUF4179"/>
</dbReference>
<evidence type="ECO:0000259" key="2">
    <source>
        <dbReference type="Pfam" id="PF13786"/>
    </source>
</evidence>
<dbReference type="Pfam" id="PF13786">
    <property type="entry name" value="DUF4179"/>
    <property type="match status" value="1"/>
</dbReference>
<dbReference type="EMBL" id="OBMQ01000023">
    <property type="protein sequence ID" value="SOC27563.1"/>
    <property type="molecule type" value="Genomic_DNA"/>
</dbReference>
<organism evidence="4 5">
    <name type="scientific">Ureibacillus xyleni</name>
    <dbReference type="NCBI Taxonomy" id="614648"/>
    <lineage>
        <taxon>Bacteria</taxon>
        <taxon>Bacillati</taxon>
        <taxon>Bacillota</taxon>
        <taxon>Bacilli</taxon>
        <taxon>Bacillales</taxon>
        <taxon>Caryophanaceae</taxon>
        <taxon>Ureibacillus</taxon>
    </lineage>
</organism>
<keyword evidence="1" id="KW-0472">Membrane</keyword>
<reference evidence="5" key="1">
    <citation type="submission" date="2017-08" db="EMBL/GenBank/DDBJ databases">
        <authorList>
            <person name="Varghese N."/>
            <person name="Submissions S."/>
        </authorList>
    </citation>
    <scope>NUCLEOTIDE SEQUENCE [LARGE SCALE GENOMIC DNA]</scope>
    <source>
        <strain evidence="5">JC22</strain>
    </source>
</reference>
<dbReference type="Gene3D" id="2.60.40.1630">
    <property type="entry name" value="bacillus anthracis domain"/>
    <property type="match status" value="1"/>
</dbReference>
<dbReference type="Proteomes" id="UP000219636">
    <property type="component" value="Unassembled WGS sequence"/>
</dbReference>
<proteinExistence type="predicted"/>
<evidence type="ECO:0000256" key="1">
    <source>
        <dbReference type="SAM" id="Phobius"/>
    </source>
</evidence>
<dbReference type="OrthoDB" id="2725974at2"/>
<dbReference type="AlphaFoldDB" id="A0A285TTX4"/>
<protein>
    <submittedName>
        <fullName evidence="4">Uncharacterized protein DUF4179</fullName>
    </submittedName>
</protein>
<feature type="domain" description="DUF4179" evidence="2">
    <location>
        <begin position="41"/>
        <end position="133"/>
    </location>
</feature>
<evidence type="ECO:0000313" key="4">
    <source>
        <dbReference type="EMBL" id="SOC27563.1"/>
    </source>
</evidence>
<evidence type="ECO:0000259" key="3">
    <source>
        <dbReference type="Pfam" id="PF18705"/>
    </source>
</evidence>
<evidence type="ECO:0000313" key="5">
    <source>
        <dbReference type="Proteomes" id="UP000219636"/>
    </source>
</evidence>
<dbReference type="RefSeq" id="WP_097075378.1">
    <property type="nucleotide sequence ID" value="NZ_OBMQ01000023.1"/>
</dbReference>
<dbReference type="InterPro" id="IPR040680">
    <property type="entry name" value="DUF5643"/>
</dbReference>
<keyword evidence="5" id="KW-1185">Reference proteome</keyword>
<name>A0A285TTX4_9BACL</name>
<dbReference type="Pfam" id="PF18705">
    <property type="entry name" value="DUF5643"/>
    <property type="match status" value="1"/>
</dbReference>
<keyword evidence="1" id="KW-1133">Transmembrane helix</keyword>
<accession>A0A285TTX4</accession>
<keyword evidence="1" id="KW-0812">Transmembrane</keyword>